<evidence type="ECO:0000256" key="1">
    <source>
        <dbReference type="ARBA" id="ARBA00022457"/>
    </source>
</evidence>
<accession>A0A0R1SHF3</accession>
<reference evidence="4 5" key="1">
    <citation type="journal article" date="2015" name="Genome Announc.">
        <title>Expanding the biotechnology potential of lactobacilli through comparative genomics of 213 strains and associated genera.</title>
        <authorList>
            <person name="Sun Z."/>
            <person name="Harris H.M."/>
            <person name="McCann A."/>
            <person name="Guo C."/>
            <person name="Argimon S."/>
            <person name="Zhang W."/>
            <person name="Yang X."/>
            <person name="Jeffery I.B."/>
            <person name="Cooney J.C."/>
            <person name="Kagawa T.F."/>
            <person name="Liu W."/>
            <person name="Song Y."/>
            <person name="Salvetti E."/>
            <person name="Wrobel A."/>
            <person name="Rasinkangas P."/>
            <person name="Parkhill J."/>
            <person name="Rea M.C."/>
            <person name="O'Sullivan O."/>
            <person name="Ritari J."/>
            <person name="Douillard F.P."/>
            <person name="Paul Ross R."/>
            <person name="Yang R."/>
            <person name="Briner A.E."/>
            <person name="Felis G.E."/>
            <person name="de Vos W.M."/>
            <person name="Barrangou R."/>
            <person name="Klaenhammer T.R."/>
            <person name="Caufield P.W."/>
            <person name="Cui Y."/>
            <person name="Zhang H."/>
            <person name="O'Toole P.W."/>
        </authorList>
    </citation>
    <scope>NUCLEOTIDE SEQUENCE [LARGE SCALE GENOMIC DNA]</scope>
    <source>
        <strain evidence="4 5">DSM 14857</strain>
    </source>
</reference>
<feature type="region of interest" description="Disordered" evidence="2">
    <location>
        <begin position="190"/>
        <end position="213"/>
    </location>
</feature>
<name>A0A0R1SHF3_9LACO</name>
<keyword evidence="5" id="KW-1185">Reference proteome</keyword>
<evidence type="ECO:0000256" key="2">
    <source>
        <dbReference type="SAM" id="MobiDB-lite"/>
    </source>
</evidence>
<dbReference type="EMBL" id="AZFA01000041">
    <property type="protein sequence ID" value="KRL65235.1"/>
    <property type="molecule type" value="Genomic_DNA"/>
</dbReference>
<dbReference type="SUPFAM" id="SSF56672">
    <property type="entry name" value="DNA/RNA polymerases"/>
    <property type="match status" value="1"/>
</dbReference>
<evidence type="ECO:0000313" key="5">
    <source>
        <dbReference type="Proteomes" id="UP000051647"/>
    </source>
</evidence>
<dbReference type="RefSeq" id="WP_010625617.1">
    <property type="nucleotide sequence ID" value="NZ_AZFA01000041.1"/>
</dbReference>
<dbReference type="PANTHER" id="PTHR34047">
    <property type="entry name" value="NUCLEAR INTRON MATURASE 1, MITOCHONDRIAL-RELATED"/>
    <property type="match status" value="1"/>
</dbReference>
<gene>
    <name evidence="4" type="ORF">FC27_GL001743</name>
</gene>
<dbReference type="PANTHER" id="PTHR34047:SF8">
    <property type="entry name" value="PROTEIN YKFC"/>
    <property type="match status" value="1"/>
</dbReference>
<feature type="compositionally biased region" description="Basic and acidic residues" evidence="2">
    <location>
        <begin position="190"/>
        <end position="212"/>
    </location>
</feature>
<evidence type="ECO:0000313" key="4">
    <source>
        <dbReference type="EMBL" id="KRL65235.1"/>
    </source>
</evidence>
<dbReference type="Pfam" id="PF00078">
    <property type="entry name" value="RVT_1"/>
    <property type="match status" value="1"/>
</dbReference>
<dbReference type="STRING" id="1423815.FC27_GL001743"/>
<dbReference type="CDD" id="cd01646">
    <property type="entry name" value="RT_Bac_retron_I"/>
    <property type="match status" value="1"/>
</dbReference>
<proteinExistence type="predicted"/>
<dbReference type="InterPro" id="IPR000477">
    <property type="entry name" value="RT_dom"/>
</dbReference>
<dbReference type="InterPro" id="IPR051083">
    <property type="entry name" value="GrpII_Intron_Splice-Mob/Def"/>
</dbReference>
<dbReference type="eggNOG" id="COG3344">
    <property type="taxonomic scope" value="Bacteria"/>
</dbReference>
<dbReference type="PROSITE" id="PS50878">
    <property type="entry name" value="RT_POL"/>
    <property type="match status" value="1"/>
</dbReference>
<dbReference type="PATRIC" id="fig|1423815.3.peg.1782"/>
<organism evidence="4 5">
    <name type="scientific">Companilactobacillus versmoldensis DSM 14857 = KCTC 3814</name>
    <dbReference type="NCBI Taxonomy" id="1423815"/>
    <lineage>
        <taxon>Bacteria</taxon>
        <taxon>Bacillati</taxon>
        <taxon>Bacillota</taxon>
        <taxon>Bacilli</taxon>
        <taxon>Lactobacillales</taxon>
        <taxon>Lactobacillaceae</taxon>
        <taxon>Companilactobacillus</taxon>
    </lineage>
</organism>
<evidence type="ECO:0000259" key="3">
    <source>
        <dbReference type="PROSITE" id="PS50878"/>
    </source>
</evidence>
<comment type="caution">
    <text evidence="4">The sequence shown here is derived from an EMBL/GenBank/DDBJ whole genome shotgun (WGS) entry which is preliminary data.</text>
</comment>
<sequence length="454" mass="53233">MTLAILLAPHIEREKVKIRKQKVFSYRFITDKNSGLLFNARYNYNTFLKETSRKKRLRGNNIVISCDISNFYDRLNLHRLNSTLLSYPSLKGQQDCIELINQLLLYWSNRDSYGLPVGSNASRIFAEAELTNIDKYLEDHKIMFCRFVDDYRIFAKNTSEAYQIMSLLTSRLQKEGLFFNASKLQLARTQKENISNKDNEKEAPLEDTHVEPRNTPNNTPLWRIINSYSGEIPLKFRQLSDRQIEKYKGIDFSKLILKLKAENYAMPSDISTLINSFVAQKKWTDTSQVLKTIINLQPQSLPVITDAIRKNKEAIFENNGATKEQIFDMLKPLLEEEENPEYIKIYIIRFLGMFPDLNSTYIFNYYVSLRRDAGNYIGRATLDIIYTNRKYLTRNDCLTLKELIKRADIFEKRAILRILNEKLPREERNAFAKNINMNESDIFLKALCKNKHSK</sequence>
<feature type="domain" description="Reverse transcriptase" evidence="3">
    <location>
        <begin position="1"/>
        <end position="210"/>
    </location>
</feature>
<dbReference type="AlphaFoldDB" id="A0A0R1SHF3"/>
<protein>
    <recommendedName>
        <fullName evidence="3">Reverse transcriptase domain-containing protein</fullName>
    </recommendedName>
</protein>
<keyword evidence="1" id="KW-0515">Mutator protein</keyword>
<dbReference type="InterPro" id="IPR043502">
    <property type="entry name" value="DNA/RNA_pol_sf"/>
</dbReference>
<dbReference type="Gene3D" id="3.30.70.270">
    <property type="match status" value="1"/>
</dbReference>
<dbReference type="Proteomes" id="UP000051647">
    <property type="component" value="Unassembled WGS sequence"/>
</dbReference>
<dbReference type="InterPro" id="IPR043128">
    <property type="entry name" value="Rev_trsase/Diguanyl_cyclase"/>
</dbReference>